<dbReference type="Proteomes" id="UP000637578">
    <property type="component" value="Unassembled WGS sequence"/>
</dbReference>
<comment type="caution">
    <text evidence="2">The sequence shown here is derived from an EMBL/GenBank/DDBJ whole genome shotgun (WGS) entry which is preliminary data.</text>
</comment>
<reference evidence="2" key="1">
    <citation type="journal article" date="2014" name="Int. J. Syst. Evol. Microbiol.">
        <title>Complete genome sequence of Corynebacterium casei LMG S-19264T (=DSM 44701T), isolated from a smear-ripened cheese.</title>
        <authorList>
            <consortium name="US DOE Joint Genome Institute (JGI-PGF)"/>
            <person name="Walter F."/>
            <person name="Albersmeier A."/>
            <person name="Kalinowski J."/>
            <person name="Ruckert C."/>
        </authorList>
    </citation>
    <scope>NUCLEOTIDE SEQUENCE</scope>
    <source>
        <strain evidence="2">CGMCC 4.5737</strain>
    </source>
</reference>
<dbReference type="NCBIfam" id="TIGR03930">
    <property type="entry name" value="WXG100_ESAT6"/>
    <property type="match status" value="1"/>
</dbReference>
<proteinExistence type="inferred from homology"/>
<evidence type="ECO:0000313" key="3">
    <source>
        <dbReference type="Proteomes" id="UP000637578"/>
    </source>
</evidence>
<evidence type="ECO:0000313" key="2">
    <source>
        <dbReference type="EMBL" id="GGM51516.1"/>
    </source>
</evidence>
<protein>
    <recommendedName>
        <fullName evidence="1">ESAT-6-like protein</fullName>
    </recommendedName>
</protein>
<dbReference type="InterPro" id="IPR036689">
    <property type="entry name" value="ESAT-6-like_sf"/>
</dbReference>
<organism evidence="2 3">
    <name type="scientific">Longimycelium tulufanense</name>
    <dbReference type="NCBI Taxonomy" id="907463"/>
    <lineage>
        <taxon>Bacteria</taxon>
        <taxon>Bacillati</taxon>
        <taxon>Actinomycetota</taxon>
        <taxon>Actinomycetes</taxon>
        <taxon>Pseudonocardiales</taxon>
        <taxon>Pseudonocardiaceae</taxon>
        <taxon>Longimycelium</taxon>
    </lineage>
</organism>
<comment type="similarity">
    <text evidence="1">Belongs to the WXG100 family.</text>
</comment>
<dbReference type="Gene3D" id="1.10.287.1060">
    <property type="entry name" value="ESAT-6-like"/>
    <property type="match status" value="1"/>
</dbReference>
<dbReference type="SUPFAM" id="SSF140453">
    <property type="entry name" value="EsxAB dimer-like"/>
    <property type="match status" value="1"/>
</dbReference>
<sequence length="94" mass="10372">MEILVTFGELQAGQQNVTSGAQKIQSTLDDLKQRIQPVVSTWQGEAAEAYNHHQQQWDQAAADLQQVLAQIGVALGHAAENYQQAERANTSRWG</sequence>
<dbReference type="Pfam" id="PF06013">
    <property type="entry name" value="WXG100"/>
    <property type="match status" value="1"/>
</dbReference>
<dbReference type="InterPro" id="IPR010310">
    <property type="entry name" value="T7SS_ESAT-6-like"/>
</dbReference>
<accession>A0A8J3CDE7</accession>
<dbReference type="AlphaFoldDB" id="A0A8J3CDE7"/>
<reference evidence="2" key="2">
    <citation type="submission" date="2020-09" db="EMBL/GenBank/DDBJ databases">
        <authorList>
            <person name="Sun Q."/>
            <person name="Zhou Y."/>
        </authorList>
    </citation>
    <scope>NUCLEOTIDE SEQUENCE</scope>
    <source>
        <strain evidence="2">CGMCC 4.5737</strain>
    </source>
</reference>
<evidence type="ECO:0000256" key="1">
    <source>
        <dbReference type="RuleBase" id="RU362001"/>
    </source>
</evidence>
<dbReference type="EMBL" id="BMMK01000009">
    <property type="protein sequence ID" value="GGM51516.1"/>
    <property type="molecule type" value="Genomic_DNA"/>
</dbReference>
<keyword evidence="3" id="KW-1185">Reference proteome</keyword>
<dbReference type="RefSeq" id="WP_189056807.1">
    <property type="nucleotide sequence ID" value="NZ_BMMK01000009.1"/>
</dbReference>
<gene>
    <name evidence="2" type="ORF">GCM10012275_23010</name>
</gene>
<name>A0A8J3CDE7_9PSEU</name>